<dbReference type="EMBL" id="BTRK01000005">
    <property type="protein sequence ID" value="GMR54285.1"/>
    <property type="molecule type" value="Genomic_DNA"/>
</dbReference>
<evidence type="ECO:0000259" key="7">
    <source>
        <dbReference type="SMART" id="SM01332"/>
    </source>
</evidence>
<dbReference type="GO" id="GO:0051301">
    <property type="term" value="P:cell division"/>
    <property type="evidence" value="ECO:0007669"/>
    <property type="project" value="UniProtKB-KW"/>
</dbReference>
<keyword evidence="3" id="KW-0131">Cell cycle</keyword>
<dbReference type="InterPro" id="IPR004367">
    <property type="entry name" value="Cyclin_C-dom"/>
</dbReference>
<evidence type="ECO:0000256" key="1">
    <source>
        <dbReference type="ARBA" id="ARBA00022618"/>
    </source>
</evidence>
<dbReference type="Gene3D" id="1.10.472.10">
    <property type="entry name" value="Cyclin-like"/>
    <property type="match status" value="2"/>
</dbReference>
<sequence>DLQRNTRGMTTVDENARHGVGRMAGGPVKRSAADPITKPGLGGRTRGLAVRQSSTTNAISQPPAKQQKLRADPQGASKQPVKAIVRPQNGAISKECEMLTEDYVGDITEYLLGTEDQHLVDELFLSEKKVTPKMRSILVDWIIQVHQRFHLLPETLHLTVYIVDRYLEKMNVDKTELQLVGVCAMLAASKYEETYCPELKDFEFITDNAFNKKQMLRMEVAVVRATGFDLGRPHSIQFLRSFSQRAEANASIHCLAKYFSEMCLVDASFSSIKASLIAAGSLWLADHIKGSDLNLKKVFSSVADLEFAKEAVKTGKMIAEWVLRVRRVGKLKAATEKYSSSKMYQASGLTDDEEVLLEKMIV</sequence>
<dbReference type="CDD" id="cd20507">
    <property type="entry name" value="CYCLIN_CCNB1-like_rpt1"/>
    <property type="match status" value="1"/>
</dbReference>
<proteinExistence type="inferred from homology"/>
<dbReference type="SUPFAM" id="SSF47954">
    <property type="entry name" value="Cyclin-like"/>
    <property type="match status" value="2"/>
</dbReference>
<dbReference type="InterPro" id="IPR006671">
    <property type="entry name" value="Cyclin_N"/>
</dbReference>
<dbReference type="PROSITE" id="PS00292">
    <property type="entry name" value="CYCLINS"/>
    <property type="match status" value="1"/>
</dbReference>
<dbReference type="Pfam" id="PF02984">
    <property type="entry name" value="Cyclin_C"/>
    <property type="match status" value="1"/>
</dbReference>
<feature type="non-terminal residue" evidence="8">
    <location>
        <position position="1"/>
    </location>
</feature>
<dbReference type="PANTHER" id="PTHR10177">
    <property type="entry name" value="CYCLINS"/>
    <property type="match status" value="1"/>
</dbReference>
<evidence type="ECO:0000256" key="5">
    <source>
        <dbReference type="SAM" id="MobiDB-lite"/>
    </source>
</evidence>
<dbReference type="SMART" id="SM00385">
    <property type="entry name" value="CYCLIN"/>
    <property type="match status" value="2"/>
</dbReference>
<gene>
    <name evidence="8" type="ORF">PMAYCL1PPCAC_24480</name>
</gene>
<feature type="domain" description="Cyclin-like" evidence="6">
    <location>
        <begin position="140"/>
        <end position="224"/>
    </location>
</feature>
<feature type="domain" description="Cyclin C-terminal" evidence="7">
    <location>
        <begin position="233"/>
        <end position="352"/>
    </location>
</feature>
<dbReference type="FunFam" id="1.10.472.10:FF:000001">
    <property type="entry name" value="G2/mitotic-specific cyclin"/>
    <property type="match status" value="1"/>
</dbReference>
<evidence type="ECO:0000313" key="9">
    <source>
        <dbReference type="Proteomes" id="UP001328107"/>
    </source>
</evidence>
<dbReference type="Proteomes" id="UP001328107">
    <property type="component" value="Unassembled WGS sequence"/>
</dbReference>
<evidence type="ECO:0000259" key="6">
    <source>
        <dbReference type="SMART" id="SM00385"/>
    </source>
</evidence>
<dbReference type="InterPro" id="IPR048258">
    <property type="entry name" value="Cyclins_cyclin-box"/>
</dbReference>
<dbReference type="Pfam" id="PF00134">
    <property type="entry name" value="Cyclin_N"/>
    <property type="match status" value="1"/>
</dbReference>
<name>A0AAN5I7Q8_9BILA</name>
<feature type="domain" description="Cyclin-like" evidence="6">
    <location>
        <begin position="237"/>
        <end position="320"/>
    </location>
</feature>
<keyword evidence="9" id="KW-1185">Reference proteome</keyword>
<reference evidence="9" key="1">
    <citation type="submission" date="2022-10" db="EMBL/GenBank/DDBJ databases">
        <title>Genome assembly of Pristionchus species.</title>
        <authorList>
            <person name="Yoshida K."/>
            <person name="Sommer R.J."/>
        </authorList>
    </citation>
    <scope>NUCLEOTIDE SEQUENCE [LARGE SCALE GENOMIC DNA]</scope>
    <source>
        <strain evidence="9">RS5460</strain>
    </source>
</reference>
<dbReference type="GO" id="GO:0000278">
    <property type="term" value="P:mitotic cell cycle"/>
    <property type="evidence" value="ECO:0007669"/>
    <property type="project" value="UniProtKB-ARBA"/>
</dbReference>
<dbReference type="InterPro" id="IPR039361">
    <property type="entry name" value="Cyclin"/>
</dbReference>
<feature type="region of interest" description="Disordered" evidence="5">
    <location>
        <begin position="1"/>
        <end position="80"/>
    </location>
</feature>
<dbReference type="AlphaFoldDB" id="A0AAN5I7Q8"/>
<evidence type="ECO:0000256" key="2">
    <source>
        <dbReference type="ARBA" id="ARBA00023127"/>
    </source>
</evidence>
<dbReference type="InterPro" id="IPR013763">
    <property type="entry name" value="Cyclin-like_dom"/>
</dbReference>
<keyword evidence="1" id="KW-0132">Cell division</keyword>
<dbReference type="SMART" id="SM01332">
    <property type="entry name" value="Cyclin_C"/>
    <property type="match status" value="1"/>
</dbReference>
<evidence type="ECO:0008006" key="10">
    <source>
        <dbReference type="Google" id="ProtNLM"/>
    </source>
</evidence>
<feature type="compositionally biased region" description="Polar residues" evidence="5">
    <location>
        <begin position="51"/>
        <end position="64"/>
    </location>
</feature>
<keyword evidence="2 4" id="KW-0195">Cyclin</keyword>
<evidence type="ECO:0000313" key="8">
    <source>
        <dbReference type="EMBL" id="GMR54285.1"/>
    </source>
</evidence>
<feature type="compositionally biased region" description="Polar residues" evidence="5">
    <location>
        <begin position="1"/>
        <end position="13"/>
    </location>
</feature>
<comment type="caution">
    <text evidence="8">The sequence shown here is derived from an EMBL/GenBank/DDBJ whole genome shotgun (WGS) entry which is preliminary data.</text>
</comment>
<comment type="similarity">
    <text evidence="4">Belongs to the cyclin family.</text>
</comment>
<organism evidence="8 9">
    <name type="scientific">Pristionchus mayeri</name>
    <dbReference type="NCBI Taxonomy" id="1317129"/>
    <lineage>
        <taxon>Eukaryota</taxon>
        <taxon>Metazoa</taxon>
        <taxon>Ecdysozoa</taxon>
        <taxon>Nematoda</taxon>
        <taxon>Chromadorea</taxon>
        <taxon>Rhabditida</taxon>
        <taxon>Rhabditina</taxon>
        <taxon>Diplogasteromorpha</taxon>
        <taxon>Diplogasteroidea</taxon>
        <taxon>Neodiplogasteridae</taxon>
        <taxon>Pristionchus</taxon>
    </lineage>
</organism>
<evidence type="ECO:0000256" key="4">
    <source>
        <dbReference type="RuleBase" id="RU000383"/>
    </source>
</evidence>
<protein>
    <recommendedName>
        <fullName evidence="10">Cyclin N-terminal domain-containing protein</fullName>
    </recommendedName>
</protein>
<accession>A0AAN5I7Q8</accession>
<evidence type="ECO:0000256" key="3">
    <source>
        <dbReference type="ARBA" id="ARBA00023306"/>
    </source>
</evidence>
<dbReference type="InterPro" id="IPR036915">
    <property type="entry name" value="Cyclin-like_sf"/>
</dbReference>